<name>A0AAV1IBB4_9CHLO</name>
<evidence type="ECO:0000259" key="2">
    <source>
        <dbReference type="PROSITE" id="PS50125"/>
    </source>
</evidence>
<dbReference type="PANTHER" id="PTHR47455:SF1">
    <property type="entry name" value="GUANYLATE CYCLASE DOMAIN-CONTAINING PROTEIN"/>
    <property type="match status" value="1"/>
</dbReference>
<dbReference type="GO" id="GO:0009190">
    <property type="term" value="P:cyclic nucleotide biosynthetic process"/>
    <property type="evidence" value="ECO:0007669"/>
    <property type="project" value="InterPro"/>
</dbReference>
<dbReference type="PANTHER" id="PTHR47455">
    <property type="entry name" value="ADENYLYL CYCLASE BETA"/>
    <property type="match status" value="1"/>
</dbReference>
<feature type="compositionally biased region" description="Polar residues" evidence="1">
    <location>
        <begin position="10"/>
        <end position="19"/>
    </location>
</feature>
<feature type="domain" description="Guanylate cyclase" evidence="2">
    <location>
        <begin position="148"/>
        <end position="208"/>
    </location>
</feature>
<reference evidence="3 4" key="1">
    <citation type="submission" date="2023-10" db="EMBL/GenBank/DDBJ databases">
        <authorList>
            <person name="Maclean D."/>
            <person name="Macfadyen A."/>
        </authorList>
    </citation>
    <scope>NUCLEOTIDE SEQUENCE [LARGE SCALE GENOMIC DNA]</scope>
</reference>
<proteinExistence type="predicted"/>
<keyword evidence="4" id="KW-1185">Reference proteome</keyword>
<accession>A0AAV1IBB4</accession>
<evidence type="ECO:0000313" key="4">
    <source>
        <dbReference type="Proteomes" id="UP001314263"/>
    </source>
</evidence>
<dbReference type="Proteomes" id="UP001314263">
    <property type="component" value="Unassembled WGS sequence"/>
</dbReference>
<sequence>MAADLGALQELTQDPQAAPSTDRGCIINVPAVAAAAEGLPSSAANGQVVAGREGLLGKLQSKLSISLSRLQSLDPAPKPVQQRKASLDASWEATKLEEGRRTVSDGVSSPSLDALMPFVPLMFRRDLLLPEPTFSGMQEPCMQTHQGAVMVTDITGFTALTEDLGRRGAAGVELLTRCMNNFFTLVIELVYSHGGDVMRFAGDSVICAFLPSAEEAAAGDGGLAAATLRSVRCAATLAQDLGSMRMLMDGRVVALPEEERAAMRAAAAAKRVTSEAAPAMQRAGPRKASARRLLRRTADALSQSPRQSRGLPSVESEPELLTLLGARHGSLTMPRQPRRTRSSTLGNASRRNTDAGLASMTREHSQALSHTLSNASSSSAAGSVANPGKLLDLTGTLDTD</sequence>
<dbReference type="SUPFAM" id="SSF55073">
    <property type="entry name" value="Nucleotide cyclase"/>
    <property type="match status" value="1"/>
</dbReference>
<dbReference type="Gene3D" id="3.30.70.1230">
    <property type="entry name" value="Nucleotide cyclase"/>
    <property type="match status" value="1"/>
</dbReference>
<feature type="region of interest" description="Disordered" evidence="1">
    <location>
        <begin position="298"/>
        <end position="400"/>
    </location>
</feature>
<dbReference type="EMBL" id="CAUYUE010000010">
    <property type="protein sequence ID" value="CAK0784151.1"/>
    <property type="molecule type" value="Genomic_DNA"/>
</dbReference>
<gene>
    <name evidence="3" type="ORF">CVIRNUC_007354</name>
</gene>
<dbReference type="InterPro" id="IPR029787">
    <property type="entry name" value="Nucleotide_cyclase"/>
</dbReference>
<feature type="region of interest" description="Disordered" evidence="1">
    <location>
        <begin position="1"/>
        <end position="22"/>
    </location>
</feature>
<dbReference type="PROSITE" id="PS50125">
    <property type="entry name" value="GUANYLATE_CYCLASE_2"/>
    <property type="match status" value="1"/>
</dbReference>
<evidence type="ECO:0000256" key="1">
    <source>
        <dbReference type="SAM" id="MobiDB-lite"/>
    </source>
</evidence>
<dbReference type="GO" id="GO:0035556">
    <property type="term" value="P:intracellular signal transduction"/>
    <property type="evidence" value="ECO:0007669"/>
    <property type="project" value="InterPro"/>
</dbReference>
<dbReference type="InterPro" id="IPR001054">
    <property type="entry name" value="A/G_cyclase"/>
</dbReference>
<dbReference type="AlphaFoldDB" id="A0AAV1IBB4"/>
<organism evidence="3 4">
    <name type="scientific">Coccomyxa viridis</name>
    <dbReference type="NCBI Taxonomy" id="1274662"/>
    <lineage>
        <taxon>Eukaryota</taxon>
        <taxon>Viridiplantae</taxon>
        <taxon>Chlorophyta</taxon>
        <taxon>core chlorophytes</taxon>
        <taxon>Trebouxiophyceae</taxon>
        <taxon>Trebouxiophyceae incertae sedis</taxon>
        <taxon>Coccomyxaceae</taxon>
        <taxon>Coccomyxa</taxon>
    </lineage>
</organism>
<comment type="caution">
    <text evidence="3">The sequence shown here is derived from an EMBL/GenBank/DDBJ whole genome shotgun (WGS) entry which is preliminary data.</text>
</comment>
<protein>
    <recommendedName>
        <fullName evidence="2">Guanylate cyclase domain-containing protein</fullName>
    </recommendedName>
</protein>
<feature type="compositionally biased region" description="Low complexity" evidence="1">
    <location>
        <begin position="367"/>
        <end position="400"/>
    </location>
</feature>
<evidence type="ECO:0000313" key="3">
    <source>
        <dbReference type="EMBL" id="CAK0784151.1"/>
    </source>
</evidence>